<dbReference type="EMBL" id="JABEZX010000009">
    <property type="protein sequence ID" value="MBA0566469.1"/>
    <property type="molecule type" value="Genomic_DNA"/>
</dbReference>
<dbReference type="Gene3D" id="3.40.30.10">
    <property type="entry name" value="Glutaredoxin"/>
    <property type="match status" value="2"/>
</dbReference>
<dbReference type="GO" id="GO:0034976">
    <property type="term" value="P:response to endoplasmic reticulum stress"/>
    <property type="evidence" value="ECO:0007669"/>
    <property type="project" value="TreeGrafter"/>
</dbReference>
<accession>A0A7J8MNZ2</accession>
<keyword evidence="3" id="KW-1015">Disulfide bond</keyword>
<keyword evidence="6" id="KW-1133">Transmembrane helix</keyword>
<dbReference type="PANTHER" id="PTHR18929:SF215">
    <property type="entry name" value="PROTEIN DISULFIDE-ISOMERASE 5-2-LIKE"/>
    <property type="match status" value="1"/>
</dbReference>
<evidence type="ECO:0000256" key="2">
    <source>
        <dbReference type="ARBA" id="ARBA00022729"/>
    </source>
</evidence>
<dbReference type="Pfam" id="PF00085">
    <property type="entry name" value="Thioredoxin"/>
    <property type="match status" value="1"/>
</dbReference>
<dbReference type="GO" id="GO:0003756">
    <property type="term" value="F:protein disulfide isomerase activity"/>
    <property type="evidence" value="ECO:0007669"/>
    <property type="project" value="TreeGrafter"/>
</dbReference>
<evidence type="ECO:0000256" key="1">
    <source>
        <dbReference type="ARBA" id="ARBA00006347"/>
    </source>
</evidence>
<feature type="transmembrane region" description="Helical" evidence="6">
    <location>
        <begin position="415"/>
        <end position="448"/>
    </location>
</feature>
<evidence type="ECO:0000256" key="5">
    <source>
        <dbReference type="SAM" id="MobiDB-lite"/>
    </source>
</evidence>
<keyword evidence="2" id="KW-0732">Signal</keyword>
<feature type="region of interest" description="Disordered" evidence="5">
    <location>
        <begin position="460"/>
        <end position="484"/>
    </location>
</feature>
<dbReference type="AlphaFoldDB" id="A0A7J8MNZ2"/>
<keyword evidence="6" id="KW-0472">Membrane</keyword>
<dbReference type="PANTHER" id="PTHR18929">
    <property type="entry name" value="PROTEIN DISULFIDE ISOMERASE"/>
    <property type="match status" value="1"/>
</dbReference>
<evidence type="ECO:0000256" key="4">
    <source>
        <dbReference type="ARBA" id="ARBA00023284"/>
    </source>
</evidence>
<dbReference type="SUPFAM" id="SSF52833">
    <property type="entry name" value="Thioredoxin-like"/>
    <property type="match status" value="2"/>
</dbReference>
<sequence length="484" mass="54645">MEKSRKRCFWRKPKIKATPPMPIILLLLLCIFETGISSTADQFKVDGKVLELDESNFDLAISSLDYILVDFYAPWCRHCKLLSPQLDEAAPVLAGLKEPIVIAKVNADKFTRLASKHDVDAYPTLKLFMHGVSMEYYGPRKADSLVQYLKKFVSTDVSILISDSAISDFVEEAGTFFPIFIGFDLNETVLSNLAVKFKKRAWFSVAKDFSDEAKVLYDMEKVPALVAIHPNYKQQSIFYGPFEGFLLPTRSKAPVSSALHAQIVAFSYLSFFNHAGEFLEDFIKQNFLPPVVPLNHETLKLLKDEKRKIVLTITADENEDQTQNLIKLLKAAASTNRDLVFGYFGLKQWEDFADKFEANEKAKLPKIIVWDGDEDYFSVIGIESLDNEDQGSQISQFLEGYRQGRTEKKTVKAPLFMGFFNSVVGIVAFFIIFIVVAMMILMVVLLIIISKDNEPVRVGSREEVDCADNSEAESSQHGPGKKED</sequence>
<dbReference type="PROSITE" id="PS51352">
    <property type="entry name" value="THIOREDOXIN_2"/>
    <property type="match status" value="1"/>
</dbReference>
<dbReference type="GO" id="GO:0005783">
    <property type="term" value="C:endoplasmic reticulum"/>
    <property type="evidence" value="ECO:0007669"/>
    <property type="project" value="TreeGrafter"/>
</dbReference>
<evidence type="ECO:0000313" key="9">
    <source>
        <dbReference type="Proteomes" id="UP000593572"/>
    </source>
</evidence>
<dbReference type="PRINTS" id="PR00421">
    <property type="entry name" value="THIOREDOXIN"/>
</dbReference>
<dbReference type="Proteomes" id="UP000593572">
    <property type="component" value="Unassembled WGS sequence"/>
</dbReference>
<evidence type="ECO:0000259" key="7">
    <source>
        <dbReference type="PROSITE" id="PS51352"/>
    </source>
</evidence>
<gene>
    <name evidence="8" type="ORF">Golob_011282</name>
</gene>
<comment type="caution">
    <text evidence="8">The sequence shown here is derived from an EMBL/GenBank/DDBJ whole genome shotgun (WGS) entry which is preliminary data.</text>
</comment>
<keyword evidence="4" id="KW-0676">Redox-active center</keyword>
<dbReference type="Pfam" id="PF13848">
    <property type="entry name" value="Thioredoxin_6"/>
    <property type="match status" value="1"/>
</dbReference>
<reference evidence="8 9" key="1">
    <citation type="journal article" date="2019" name="Genome Biol. Evol.">
        <title>Insights into the evolution of the New World diploid cottons (Gossypium, subgenus Houzingenia) based on genome sequencing.</title>
        <authorList>
            <person name="Grover C.E."/>
            <person name="Arick M.A. 2nd"/>
            <person name="Thrash A."/>
            <person name="Conover J.L."/>
            <person name="Sanders W.S."/>
            <person name="Peterson D.G."/>
            <person name="Frelichowski J.E."/>
            <person name="Scheffler J.A."/>
            <person name="Scheffler B.E."/>
            <person name="Wendel J.F."/>
        </authorList>
    </citation>
    <scope>NUCLEOTIDE SEQUENCE [LARGE SCALE GENOMIC DNA]</scope>
    <source>
        <strain evidence="8">157</strain>
        <tissue evidence="8">Leaf</tissue>
    </source>
</reference>
<organism evidence="8 9">
    <name type="scientific">Gossypium lobatum</name>
    <dbReference type="NCBI Taxonomy" id="34289"/>
    <lineage>
        <taxon>Eukaryota</taxon>
        <taxon>Viridiplantae</taxon>
        <taxon>Streptophyta</taxon>
        <taxon>Embryophyta</taxon>
        <taxon>Tracheophyta</taxon>
        <taxon>Spermatophyta</taxon>
        <taxon>Magnoliopsida</taxon>
        <taxon>eudicotyledons</taxon>
        <taxon>Gunneridae</taxon>
        <taxon>Pentapetalae</taxon>
        <taxon>rosids</taxon>
        <taxon>malvids</taxon>
        <taxon>Malvales</taxon>
        <taxon>Malvaceae</taxon>
        <taxon>Malvoideae</taxon>
        <taxon>Gossypium</taxon>
    </lineage>
</organism>
<dbReference type="InterPro" id="IPR013766">
    <property type="entry name" value="Thioredoxin_domain"/>
</dbReference>
<feature type="domain" description="Thioredoxin" evidence="7">
    <location>
        <begin position="29"/>
        <end position="154"/>
    </location>
</feature>
<keyword evidence="6" id="KW-0812">Transmembrane</keyword>
<dbReference type="CDD" id="cd02961">
    <property type="entry name" value="PDI_a_family"/>
    <property type="match status" value="1"/>
</dbReference>
<protein>
    <recommendedName>
        <fullName evidence="7">Thioredoxin domain-containing protein</fullName>
    </recommendedName>
</protein>
<name>A0A7J8MNZ2_9ROSI</name>
<evidence type="ECO:0000313" key="8">
    <source>
        <dbReference type="EMBL" id="MBA0566469.1"/>
    </source>
</evidence>
<comment type="similarity">
    <text evidence="1">Belongs to the protein disulfide isomerase family.</text>
</comment>
<dbReference type="FunFam" id="3.40.30.10:FF:000107">
    <property type="entry name" value="Protein disulfide-isomerase 5-2"/>
    <property type="match status" value="1"/>
</dbReference>
<keyword evidence="9" id="KW-1185">Reference proteome</keyword>
<evidence type="ECO:0000256" key="6">
    <source>
        <dbReference type="SAM" id="Phobius"/>
    </source>
</evidence>
<dbReference type="InterPro" id="IPR036249">
    <property type="entry name" value="Thioredoxin-like_sf"/>
</dbReference>
<dbReference type="GO" id="GO:0006457">
    <property type="term" value="P:protein folding"/>
    <property type="evidence" value="ECO:0007669"/>
    <property type="project" value="TreeGrafter"/>
</dbReference>
<evidence type="ECO:0000256" key="3">
    <source>
        <dbReference type="ARBA" id="ARBA00023157"/>
    </source>
</evidence>
<proteinExistence type="inferred from homology"/>